<evidence type="ECO:0000313" key="2">
    <source>
        <dbReference type="Proteomes" id="UP000238479"/>
    </source>
</evidence>
<dbReference type="AlphaFoldDB" id="A0A2P6RJC0"/>
<dbReference type="Gramene" id="PRQ46539">
    <property type="protein sequence ID" value="PRQ46539"/>
    <property type="gene ID" value="RchiOBHm_Chr2g0090141"/>
</dbReference>
<accession>A0A2P6RJC0</accession>
<reference evidence="1 2" key="1">
    <citation type="journal article" date="2018" name="Nat. Genet.">
        <title>The Rosa genome provides new insights in the design of modern roses.</title>
        <authorList>
            <person name="Bendahmane M."/>
        </authorList>
    </citation>
    <scope>NUCLEOTIDE SEQUENCE [LARGE SCALE GENOMIC DNA]</scope>
    <source>
        <strain evidence="2">cv. Old Blush</strain>
    </source>
</reference>
<name>A0A2P6RJC0_ROSCH</name>
<comment type="caution">
    <text evidence="1">The sequence shown here is derived from an EMBL/GenBank/DDBJ whole genome shotgun (WGS) entry which is preliminary data.</text>
</comment>
<sequence>MCQRRPFPFWHKTLVLDLPEDDKKKLLFAYTNDQRLGVYILSLDENQESITQIGDWKIPSWPYEFGYLSAFSIVHVGGQKACFVITRLGVPSEYKAEYEPGTHKTWGIAIPFQFDLDITKVDKDKKNCLTLQFMSLRIFEYHTNPSSFPEPGPVGCFVL</sequence>
<dbReference type="Proteomes" id="UP000238479">
    <property type="component" value="Chromosome 2"/>
</dbReference>
<keyword evidence="2" id="KW-1185">Reference proteome</keyword>
<dbReference type="EMBL" id="PDCK01000040">
    <property type="protein sequence ID" value="PRQ46539.1"/>
    <property type="molecule type" value="Genomic_DNA"/>
</dbReference>
<evidence type="ECO:0000313" key="1">
    <source>
        <dbReference type="EMBL" id="PRQ46539.1"/>
    </source>
</evidence>
<organism evidence="1 2">
    <name type="scientific">Rosa chinensis</name>
    <name type="common">China rose</name>
    <dbReference type="NCBI Taxonomy" id="74649"/>
    <lineage>
        <taxon>Eukaryota</taxon>
        <taxon>Viridiplantae</taxon>
        <taxon>Streptophyta</taxon>
        <taxon>Embryophyta</taxon>
        <taxon>Tracheophyta</taxon>
        <taxon>Spermatophyta</taxon>
        <taxon>Magnoliopsida</taxon>
        <taxon>eudicotyledons</taxon>
        <taxon>Gunneridae</taxon>
        <taxon>Pentapetalae</taxon>
        <taxon>rosids</taxon>
        <taxon>fabids</taxon>
        <taxon>Rosales</taxon>
        <taxon>Rosaceae</taxon>
        <taxon>Rosoideae</taxon>
        <taxon>Rosoideae incertae sedis</taxon>
        <taxon>Rosa</taxon>
    </lineage>
</organism>
<proteinExistence type="predicted"/>
<gene>
    <name evidence="1" type="ORF">RchiOBHm_Chr2g0090141</name>
</gene>
<protein>
    <submittedName>
        <fullName evidence="1">Uncharacterized protein</fullName>
    </submittedName>
</protein>